<dbReference type="Gene3D" id="3.40.50.150">
    <property type="entry name" value="Vaccinia Virus protein VP39"/>
    <property type="match status" value="1"/>
</dbReference>
<dbReference type="InterPro" id="IPR019410">
    <property type="entry name" value="Methyltransf_16"/>
</dbReference>
<name>A0A1X0QXA3_RHIZD</name>
<dbReference type="EMBL" id="KV921974">
    <property type="protein sequence ID" value="ORE04328.1"/>
    <property type="molecule type" value="Genomic_DNA"/>
</dbReference>
<dbReference type="PANTHER" id="PTHR14614">
    <property type="entry name" value="HEPATOCELLULAR CARCINOMA-ASSOCIATED ANTIGEN"/>
    <property type="match status" value="1"/>
</dbReference>
<dbReference type="Pfam" id="PF10294">
    <property type="entry name" value="Methyltransf_16"/>
    <property type="match status" value="1"/>
</dbReference>
<organism evidence="1">
    <name type="scientific">Rhizopus microsporus var. microsporus</name>
    <dbReference type="NCBI Taxonomy" id="86635"/>
    <lineage>
        <taxon>Eukaryota</taxon>
        <taxon>Fungi</taxon>
        <taxon>Fungi incertae sedis</taxon>
        <taxon>Mucoromycota</taxon>
        <taxon>Mucoromycotina</taxon>
        <taxon>Mucoromycetes</taxon>
        <taxon>Mucorales</taxon>
        <taxon>Mucorineae</taxon>
        <taxon>Rhizopodaceae</taxon>
        <taxon>Rhizopus</taxon>
    </lineage>
</organism>
<reference evidence="1" key="1">
    <citation type="journal article" date="2016" name="Proc. Natl. Acad. Sci. U.S.A.">
        <title>Lipid metabolic changes in an early divergent fungus govern the establishment of a mutualistic symbiosis with endobacteria.</title>
        <authorList>
            <person name="Lastovetsky O.A."/>
            <person name="Gaspar M.L."/>
            <person name="Mondo S.J."/>
            <person name="LaButti K.M."/>
            <person name="Sandor L."/>
            <person name="Grigoriev I.V."/>
            <person name="Henry S.A."/>
            <person name="Pawlowska T.E."/>
        </authorList>
    </citation>
    <scope>NUCLEOTIDE SEQUENCE [LARGE SCALE GENOMIC DNA]</scope>
    <source>
        <strain evidence="1">ATCC 52814</strain>
    </source>
</reference>
<dbReference type="VEuPathDB" id="FungiDB:BCV72DRAFT_243672"/>
<dbReference type="AlphaFoldDB" id="A0A1X0QXA3"/>
<proteinExistence type="predicted"/>
<protein>
    <recommendedName>
        <fullName evidence="2">S-adenosyl-L-methionine-dependent methyltransferase</fullName>
    </recommendedName>
</protein>
<dbReference type="InterPro" id="IPR029063">
    <property type="entry name" value="SAM-dependent_MTases_sf"/>
</dbReference>
<sequence length="406" mass="46471">MSLTDQEFRAKLEQHFSQYRINLRCPLAFHVKPNRWYRVDILLVNELGLFRRSDIEPDGQVTVACSLQTPSETGITPLEENNDHDWDIELAPAPSFQNGQLAKDPAPIPGFYRSGRGAFLYRIQPKHEHVKSGKRFLRIQSNSKFATTIQSLTVGPIMIDPDWQPENADTSLPLELWNNYPQEMVHDGYRVFSNGQVAIHEMWDTGIPGKIWDSALVTLEVMKRMYEYHPEYLSSKHTLDLSAGTGLLGLYTASIMGSCSVEKGKVTMTELEEAVELIDKNVKVNQHLAKRCDLKTRELAWGNKEQAEQCSKADLIIASDVLYEAHFFEDLVKTLVDLSKDTTRIYIGYKRRGFSQEEEQMFWNLCESNGFQVILLEYDRNQDVDDILVPPIAVEIGVQIYRLLPV</sequence>
<evidence type="ECO:0000313" key="1">
    <source>
        <dbReference type="EMBL" id="ORE04328.1"/>
    </source>
</evidence>
<gene>
    <name evidence="1" type="ORF">BCV72DRAFT_243672</name>
</gene>
<dbReference type="SUPFAM" id="SSF53335">
    <property type="entry name" value="S-adenosyl-L-methionine-dependent methyltransferases"/>
    <property type="match status" value="1"/>
</dbReference>
<dbReference type="OrthoDB" id="407325at2759"/>
<dbReference type="Proteomes" id="UP000242414">
    <property type="component" value="Unassembled WGS sequence"/>
</dbReference>
<accession>A0A1X0QXA3</accession>
<evidence type="ECO:0008006" key="2">
    <source>
        <dbReference type="Google" id="ProtNLM"/>
    </source>
</evidence>